<evidence type="ECO:0000313" key="6">
    <source>
        <dbReference type="WBParaSite" id="TCNE_0001914701-mRNA-1"/>
    </source>
</evidence>
<evidence type="ECO:0000313" key="4">
    <source>
        <dbReference type="EMBL" id="VDM50464.1"/>
    </source>
</evidence>
<accession>A0A183VEH3</accession>
<dbReference type="WBParaSite" id="TCNE_0001914701-mRNA-1">
    <property type="protein sequence ID" value="TCNE_0001914701-mRNA-1"/>
    <property type="gene ID" value="TCNE_0001914701"/>
</dbReference>
<evidence type="ECO:0000313" key="5">
    <source>
        <dbReference type="Proteomes" id="UP000050794"/>
    </source>
</evidence>
<protein>
    <submittedName>
        <fullName evidence="6">PL48 domain-containing protein</fullName>
    </submittedName>
</protein>
<organism evidence="5 6">
    <name type="scientific">Toxocara canis</name>
    <name type="common">Canine roundworm</name>
    <dbReference type="NCBI Taxonomy" id="6265"/>
    <lineage>
        <taxon>Eukaryota</taxon>
        <taxon>Metazoa</taxon>
        <taxon>Ecdysozoa</taxon>
        <taxon>Nematoda</taxon>
        <taxon>Chromadorea</taxon>
        <taxon>Rhabditida</taxon>
        <taxon>Spirurina</taxon>
        <taxon>Ascaridomorpha</taxon>
        <taxon>Ascaridoidea</taxon>
        <taxon>Toxocaridae</taxon>
        <taxon>Toxocara</taxon>
    </lineage>
</organism>
<evidence type="ECO:0000256" key="2">
    <source>
        <dbReference type="SAM" id="MobiDB-lite"/>
    </source>
</evidence>
<dbReference type="EMBL" id="UYWY01026449">
    <property type="protein sequence ID" value="VDM50464.1"/>
    <property type="molecule type" value="Genomic_DNA"/>
</dbReference>
<reference evidence="6" key="1">
    <citation type="submission" date="2016-06" db="UniProtKB">
        <authorList>
            <consortium name="WormBaseParasite"/>
        </authorList>
    </citation>
    <scope>IDENTIFICATION</scope>
</reference>
<feature type="region of interest" description="Disordered" evidence="2">
    <location>
        <begin position="176"/>
        <end position="216"/>
    </location>
</feature>
<evidence type="ECO:0000259" key="3">
    <source>
        <dbReference type="Pfam" id="PF15903"/>
    </source>
</evidence>
<feature type="region of interest" description="Disordered" evidence="2">
    <location>
        <begin position="416"/>
        <end position="437"/>
    </location>
</feature>
<feature type="compositionally biased region" description="Polar residues" evidence="2">
    <location>
        <begin position="176"/>
        <end position="186"/>
    </location>
</feature>
<keyword evidence="5" id="KW-1185">Reference proteome</keyword>
<sequence length="680" mass="76162">GSVNDICAATSANPFGSSTVLNKALIKHFNQSIAAVELELNSMVGRLQIDIKAIIGFARITAGDVFEVVVRHGSQKWKTRGKTLADKTQKWDHPTVIFTCFPDCPIEVKVYEVRFLKSKALNERSFDPCELFSSQSQLVTMNLNQIGTIKLELIVTWIPLLASKTARSMTSLNSSYITGSSRSQENGSGSTSTSDMSSNEKKPRILLREKKRSNVATRQKEMWRSSTNILDSVYNDISKSIPSIDAVEAMPLKSWSKREANAVNGLNAWNRSLSVAQLDPSSSGDSLHSPAPPPSVAAAADELLAMIESLKPFVAKIMRKYPELSVFETCLNTWQTLLKQNRAASAVKKSKKMNDAANRASLSIATNPSSPFHDELDDNVLMQHHEQNSENDSGIDSLRLHISPYNNLGMQHRCGDYASADRTSGPSQRRFKQLKDKERRKSLGTLLDTSLEYQRMFLSSDEFWCASGSNASSNGPGVSTNMAKWTATGHRELDLCLKHHLRRCSNIFKVLSTLYGPLQYQEHEMLGRLEHEAVNLDDLLRLTTSLPSLPNISNVLADLSADSEVQEVWLSAVFPLNVSMIVPMETIRRQIRSHFGRIVERRYPDLVNNVIDTIMSLLNDKAEWEPELISVFQFVTLFRGKHVTPYVENLAHEGIIFLSVTRFRSTSFYMFSFFLISTPR</sequence>
<dbReference type="Pfam" id="PF15903">
    <property type="entry name" value="PL48"/>
    <property type="match status" value="1"/>
</dbReference>
<feature type="compositionally biased region" description="Low complexity" evidence="2">
    <location>
        <begin position="187"/>
        <end position="197"/>
    </location>
</feature>
<feature type="compositionally biased region" description="Basic and acidic residues" evidence="2">
    <location>
        <begin position="198"/>
        <end position="208"/>
    </location>
</feature>
<comment type="similarity">
    <text evidence="1">Belongs to the RIPOR family.</text>
</comment>
<evidence type="ECO:0000256" key="1">
    <source>
        <dbReference type="ARBA" id="ARBA00005744"/>
    </source>
</evidence>
<feature type="domain" description="FAM65 N-terminal" evidence="3">
    <location>
        <begin position="26"/>
        <end position="182"/>
    </location>
</feature>
<reference evidence="4 5" key="2">
    <citation type="submission" date="2018-11" db="EMBL/GenBank/DDBJ databases">
        <authorList>
            <consortium name="Pathogen Informatics"/>
        </authorList>
    </citation>
    <scope>NUCLEOTIDE SEQUENCE [LARGE SCALE GENOMIC DNA]</scope>
</reference>
<gene>
    <name evidence="4" type="ORF">TCNE_LOCUS19143</name>
</gene>
<dbReference type="Proteomes" id="UP000050794">
    <property type="component" value="Unassembled WGS sequence"/>
</dbReference>
<proteinExistence type="inferred from homology"/>
<dbReference type="PANTHER" id="PTHR15829">
    <property type="entry name" value="PROTEIN KINASE PKN/PRK1, EFFECTOR"/>
    <property type="match status" value="1"/>
</dbReference>
<dbReference type="AlphaFoldDB" id="A0A183VEH3"/>
<dbReference type="PANTHER" id="PTHR15829:SF13">
    <property type="entry name" value="FAM65 N-TERMINAL DOMAIN-CONTAINING PROTEIN"/>
    <property type="match status" value="1"/>
</dbReference>
<dbReference type="InterPro" id="IPR031780">
    <property type="entry name" value="FAM65_N"/>
</dbReference>
<name>A0A183VEH3_TOXCA</name>
<dbReference type="InterPro" id="IPR026136">
    <property type="entry name" value="RIPOR3"/>
</dbReference>